<comment type="caution">
    <text evidence="1">The sequence shown here is derived from an EMBL/GenBank/DDBJ whole genome shotgun (WGS) entry which is preliminary data.</text>
</comment>
<protein>
    <submittedName>
        <fullName evidence="1">Uncharacterized protein</fullName>
    </submittedName>
</protein>
<gene>
    <name evidence="1" type="ORF">QBC36DRAFT_293180</name>
</gene>
<dbReference type="EMBL" id="MU866328">
    <property type="protein sequence ID" value="KAK4173651.1"/>
    <property type="molecule type" value="Genomic_DNA"/>
</dbReference>
<evidence type="ECO:0000313" key="2">
    <source>
        <dbReference type="Proteomes" id="UP001302321"/>
    </source>
</evidence>
<sequence length="137" mass="15868">MLLTTSIVTSKWADYDVDLERIKARVPEHVNNIQSKLLALYCDCLMLISSIDKSGIRKRDRAYYQKIDEGNLKCGEFKSQAELAFKRFDGKLDVLNWIRVRSEDPEPAHQEVRERKEINVPTSAAGNWFLKTEEFSS</sequence>
<dbReference type="Proteomes" id="UP001302321">
    <property type="component" value="Unassembled WGS sequence"/>
</dbReference>
<keyword evidence="2" id="KW-1185">Reference proteome</keyword>
<proteinExistence type="predicted"/>
<reference evidence="1" key="2">
    <citation type="submission" date="2023-05" db="EMBL/GenBank/DDBJ databases">
        <authorList>
            <consortium name="Lawrence Berkeley National Laboratory"/>
            <person name="Steindorff A."/>
            <person name="Hensen N."/>
            <person name="Bonometti L."/>
            <person name="Westerberg I."/>
            <person name="Brannstrom I.O."/>
            <person name="Guillou S."/>
            <person name="Cros-Aarteil S."/>
            <person name="Calhoun S."/>
            <person name="Haridas S."/>
            <person name="Kuo A."/>
            <person name="Mondo S."/>
            <person name="Pangilinan J."/>
            <person name="Riley R."/>
            <person name="Labutti K."/>
            <person name="Andreopoulos B."/>
            <person name="Lipzen A."/>
            <person name="Chen C."/>
            <person name="Yanf M."/>
            <person name="Daum C."/>
            <person name="Ng V."/>
            <person name="Clum A."/>
            <person name="Ohm R."/>
            <person name="Martin F."/>
            <person name="Silar P."/>
            <person name="Natvig D."/>
            <person name="Lalanne C."/>
            <person name="Gautier V."/>
            <person name="Ament-Velasquez S.L."/>
            <person name="Kruys A."/>
            <person name="Hutchinson M.I."/>
            <person name="Powell A.J."/>
            <person name="Barry K."/>
            <person name="Miller A.N."/>
            <person name="Grigoriev I.V."/>
            <person name="Debuchy R."/>
            <person name="Gladieux P."/>
            <person name="Thoren M.H."/>
            <person name="Johannesson H."/>
        </authorList>
    </citation>
    <scope>NUCLEOTIDE SEQUENCE</scope>
    <source>
        <strain evidence="1">CBS 892.96</strain>
    </source>
</reference>
<reference evidence="1" key="1">
    <citation type="journal article" date="2023" name="Mol. Phylogenet. Evol.">
        <title>Genome-scale phylogeny and comparative genomics of the fungal order Sordariales.</title>
        <authorList>
            <person name="Hensen N."/>
            <person name="Bonometti L."/>
            <person name="Westerberg I."/>
            <person name="Brannstrom I.O."/>
            <person name="Guillou S."/>
            <person name="Cros-Aarteil S."/>
            <person name="Calhoun S."/>
            <person name="Haridas S."/>
            <person name="Kuo A."/>
            <person name="Mondo S."/>
            <person name="Pangilinan J."/>
            <person name="Riley R."/>
            <person name="LaButti K."/>
            <person name="Andreopoulos B."/>
            <person name="Lipzen A."/>
            <person name="Chen C."/>
            <person name="Yan M."/>
            <person name="Daum C."/>
            <person name="Ng V."/>
            <person name="Clum A."/>
            <person name="Steindorff A."/>
            <person name="Ohm R.A."/>
            <person name="Martin F."/>
            <person name="Silar P."/>
            <person name="Natvig D.O."/>
            <person name="Lalanne C."/>
            <person name="Gautier V."/>
            <person name="Ament-Velasquez S.L."/>
            <person name="Kruys A."/>
            <person name="Hutchinson M.I."/>
            <person name="Powell A.J."/>
            <person name="Barry K."/>
            <person name="Miller A.N."/>
            <person name="Grigoriev I.V."/>
            <person name="Debuchy R."/>
            <person name="Gladieux P."/>
            <person name="Hiltunen Thoren M."/>
            <person name="Johannesson H."/>
        </authorList>
    </citation>
    <scope>NUCLEOTIDE SEQUENCE</scope>
    <source>
        <strain evidence="1">CBS 892.96</strain>
    </source>
</reference>
<dbReference type="AlphaFoldDB" id="A0AAN6W1Y1"/>
<evidence type="ECO:0000313" key="1">
    <source>
        <dbReference type="EMBL" id="KAK4173651.1"/>
    </source>
</evidence>
<name>A0AAN6W1Y1_9PEZI</name>
<accession>A0AAN6W1Y1</accession>
<organism evidence="1 2">
    <name type="scientific">Triangularia setosa</name>
    <dbReference type="NCBI Taxonomy" id="2587417"/>
    <lineage>
        <taxon>Eukaryota</taxon>
        <taxon>Fungi</taxon>
        <taxon>Dikarya</taxon>
        <taxon>Ascomycota</taxon>
        <taxon>Pezizomycotina</taxon>
        <taxon>Sordariomycetes</taxon>
        <taxon>Sordariomycetidae</taxon>
        <taxon>Sordariales</taxon>
        <taxon>Podosporaceae</taxon>
        <taxon>Triangularia</taxon>
    </lineage>
</organism>